<evidence type="ECO:0000256" key="9">
    <source>
        <dbReference type="ARBA" id="ARBA00038059"/>
    </source>
</evidence>
<evidence type="ECO:0000256" key="7">
    <source>
        <dbReference type="ARBA" id="ARBA00023098"/>
    </source>
</evidence>
<comment type="function">
    <text evidence="13">Component of the serine palmitoyltransferase multisubunit enzyme (SPT) that catalyzes the initial and rate-limiting step in sphingolipid biosynthesis by condensing L-serine and activated acyl-CoA (most commonly palmitoyl-CoA) to form long-chain bases. The SPT complex is composed of SPTLC1, SPTLC2 or SPTLC3 and SPTSSA or SPTSSB. Within this complex, the heterodimer consisting of SPTLC1 and SPTLC2/SPTLC3 forms the catalytic core. Within the SPT complex, SPTSSB stimulates the catalytic activity and plays a role in substrate specificity. SPT complexes with this subunit showing a preference for longer acyl-CoAs. The SPTLC1-SPTLC2-SPTSSB complex shows a strong preference for C18-CoA substrate, while the SPTLC1-SPTLC3-SPTSSB isozyme displays an ability to use a broader range of acyl-CoAs, without apparent preference.</text>
</comment>
<evidence type="ECO:0000256" key="15">
    <source>
        <dbReference type="SAM" id="Phobius"/>
    </source>
</evidence>
<organism evidence="16 17">
    <name type="scientific">Sinanodonta woodiana</name>
    <name type="common">Chinese pond mussel</name>
    <name type="synonym">Anodonta woodiana</name>
    <dbReference type="NCBI Taxonomy" id="1069815"/>
    <lineage>
        <taxon>Eukaryota</taxon>
        <taxon>Metazoa</taxon>
        <taxon>Spiralia</taxon>
        <taxon>Lophotrochozoa</taxon>
        <taxon>Mollusca</taxon>
        <taxon>Bivalvia</taxon>
        <taxon>Autobranchia</taxon>
        <taxon>Heteroconchia</taxon>
        <taxon>Palaeoheterodonta</taxon>
        <taxon>Unionida</taxon>
        <taxon>Unionoidea</taxon>
        <taxon>Unionidae</taxon>
        <taxon>Unioninae</taxon>
        <taxon>Sinanodonta</taxon>
    </lineage>
</organism>
<comment type="similarity">
    <text evidence="9">Belongs to the SPTSS family. SPTSSB subfamily.</text>
</comment>
<sequence length="81" mass="9152">MAVTSAFIRLRDFVAYWYFQWTLASTVYVMEPTEKAIVNTLAVFVLTAIVYAAISYLPGHVIMLGNTVQHTAYIVSSWLES</sequence>
<feature type="transmembrane region" description="Helical" evidence="15">
    <location>
        <begin position="36"/>
        <end position="57"/>
    </location>
</feature>
<comment type="pathway">
    <text evidence="2">Lipid metabolism.</text>
</comment>
<dbReference type="EMBL" id="JBJQND010000006">
    <property type="protein sequence ID" value="KAL3874690.1"/>
    <property type="molecule type" value="Genomic_DNA"/>
</dbReference>
<accession>A0ABD3WQD9</accession>
<feature type="transmembrane region" description="Helical" evidence="15">
    <location>
        <begin position="12"/>
        <end position="30"/>
    </location>
</feature>
<evidence type="ECO:0000256" key="3">
    <source>
        <dbReference type="ARBA" id="ARBA00022692"/>
    </source>
</evidence>
<proteinExistence type="inferred from homology"/>
<dbReference type="PANTHER" id="PTHR28612:SF1">
    <property type="entry name" value="SERINE PALMITOYLTRANSFERASE SMALL SUBUNIT B"/>
    <property type="match status" value="1"/>
</dbReference>
<keyword evidence="5" id="KW-0746">Sphingolipid metabolism</keyword>
<keyword evidence="17" id="KW-1185">Reference proteome</keyword>
<dbReference type="Proteomes" id="UP001634394">
    <property type="component" value="Unassembled WGS sequence"/>
</dbReference>
<dbReference type="AlphaFoldDB" id="A0ABD3WQD9"/>
<evidence type="ECO:0000313" key="16">
    <source>
        <dbReference type="EMBL" id="KAL3874690.1"/>
    </source>
</evidence>
<protein>
    <recommendedName>
        <fullName evidence="10">Serine palmitoyltransferase small subunit B</fullName>
    </recommendedName>
    <alternativeName>
        <fullName evidence="12">Protein ADMP</fullName>
    </alternativeName>
    <alternativeName>
        <fullName evidence="11">Small subunit of serine palmitoyltransferase B</fullName>
    </alternativeName>
</protein>
<name>A0ABD3WQD9_SINWO</name>
<keyword evidence="6 15" id="KW-1133">Transmembrane helix</keyword>
<keyword evidence="8 15" id="KW-0472">Membrane</keyword>
<evidence type="ECO:0000256" key="6">
    <source>
        <dbReference type="ARBA" id="ARBA00022989"/>
    </source>
</evidence>
<evidence type="ECO:0000256" key="12">
    <source>
        <dbReference type="ARBA" id="ARBA00042334"/>
    </source>
</evidence>
<evidence type="ECO:0000256" key="14">
    <source>
        <dbReference type="ARBA" id="ARBA00046416"/>
    </source>
</evidence>
<dbReference type="Pfam" id="PF11779">
    <property type="entry name" value="SPT_ssu-like"/>
    <property type="match status" value="1"/>
</dbReference>
<evidence type="ECO:0000256" key="10">
    <source>
        <dbReference type="ARBA" id="ARBA00041140"/>
    </source>
</evidence>
<evidence type="ECO:0000313" key="17">
    <source>
        <dbReference type="Proteomes" id="UP001634394"/>
    </source>
</evidence>
<evidence type="ECO:0000256" key="2">
    <source>
        <dbReference type="ARBA" id="ARBA00005189"/>
    </source>
</evidence>
<evidence type="ECO:0000256" key="5">
    <source>
        <dbReference type="ARBA" id="ARBA00022919"/>
    </source>
</evidence>
<comment type="caution">
    <text evidence="16">The sequence shown here is derived from an EMBL/GenBank/DDBJ whole genome shotgun (WGS) entry which is preliminary data.</text>
</comment>
<dbReference type="InterPro" id="IPR024512">
    <property type="entry name" value="Ser_palmitoyltrfase_ssu-like"/>
</dbReference>
<dbReference type="GO" id="GO:0005789">
    <property type="term" value="C:endoplasmic reticulum membrane"/>
    <property type="evidence" value="ECO:0007669"/>
    <property type="project" value="UniProtKB-SubCell"/>
</dbReference>
<keyword evidence="3 15" id="KW-0812">Transmembrane</keyword>
<comment type="subcellular location">
    <subcellularLocation>
        <location evidence="1">Endoplasmic reticulum membrane</location>
        <topology evidence="1">Multi-pass membrane protein</topology>
    </subcellularLocation>
</comment>
<evidence type="ECO:0000256" key="8">
    <source>
        <dbReference type="ARBA" id="ARBA00023136"/>
    </source>
</evidence>
<evidence type="ECO:0000256" key="4">
    <source>
        <dbReference type="ARBA" id="ARBA00022824"/>
    </source>
</evidence>
<evidence type="ECO:0000256" key="13">
    <source>
        <dbReference type="ARBA" id="ARBA00045772"/>
    </source>
</evidence>
<keyword evidence="7" id="KW-0443">Lipid metabolism</keyword>
<dbReference type="PANTHER" id="PTHR28612">
    <property type="entry name" value="SERINE PALMITOYLTRANSFERASE SMALL SUBUNIT B"/>
    <property type="match status" value="1"/>
</dbReference>
<reference evidence="16 17" key="1">
    <citation type="submission" date="2024-11" db="EMBL/GenBank/DDBJ databases">
        <title>Chromosome-level genome assembly of the freshwater bivalve Anodonta woodiana.</title>
        <authorList>
            <person name="Chen X."/>
        </authorList>
    </citation>
    <scope>NUCLEOTIDE SEQUENCE [LARGE SCALE GENOMIC DNA]</scope>
    <source>
        <strain evidence="16">MN2024</strain>
        <tissue evidence="16">Gills</tissue>
    </source>
</reference>
<comment type="subunit">
    <text evidence="14">Component of the serine palmitoyltransferase (SPT) complex, which is composed of SPTLC1, SPTLC2 or SPTLC3 and SPTSSA or SPTSSB. The heterodimer consisting of SPTLC1 and SPTLC2/SPTLC3 forms the catalytic core of the enzyme, while SPTSSA or SPTSSB subunits determine substrate specificity. SPT also interacts with ORMDL proteins, especially ORMDL3, which negatively regulate SPT activity in the presence of ceramides.</text>
</comment>
<keyword evidence="4" id="KW-0256">Endoplasmic reticulum</keyword>
<dbReference type="GO" id="GO:0006665">
    <property type="term" value="P:sphingolipid metabolic process"/>
    <property type="evidence" value="ECO:0007669"/>
    <property type="project" value="UniProtKB-KW"/>
</dbReference>
<evidence type="ECO:0000256" key="11">
    <source>
        <dbReference type="ARBA" id="ARBA00041982"/>
    </source>
</evidence>
<evidence type="ECO:0000256" key="1">
    <source>
        <dbReference type="ARBA" id="ARBA00004477"/>
    </source>
</evidence>
<gene>
    <name evidence="16" type="ORF">ACJMK2_037665</name>
</gene>